<evidence type="ECO:0000313" key="1">
    <source>
        <dbReference type="EMBL" id="GAL28492.1"/>
    </source>
</evidence>
<evidence type="ECO:0008006" key="3">
    <source>
        <dbReference type="Google" id="ProtNLM"/>
    </source>
</evidence>
<comment type="caution">
    <text evidence="1">The sequence shown here is derived from an EMBL/GenBank/DDBJ whole genome shotgun (WGS) entry which is preliminary data.</text>
</comment>
<accession>A0ABQ0JID5</accession>
<keyword evidence="2" id="KW-1185">Reference proteome</keyword>
<dbReference type="EMBL" id="BBMS01000044">
    <property type="protein sequence ID" value="GAL28492.1"/>
    <property type="molecule type" value="Genomic_DNA"/>
</dbReference>
<dbReference type="Proteomes" id="UP000029223">
    <property type="component" value="Unassembled WGS sequence"/>
</dbReference>
<gene>
    <name evidence="1" type="ORF">JCM19239_1568</name>
</gene>
<evidence type="ECO:0000313" key="2">
    <source>
        <dbReference type="Proteomes" id="UP000029223"/>
    </source>
</evidence>
<sequence>MKPFSIAITLLLAGVGILVLLLTFQSSDDNQTITATVQSHVLTQSLDGNRHYMVVIFDDGTSTRLLTNALSLCPVGDKVVLSASSSWGDSTTYQLDHCVPK</sequence>
<reference evidence="2" key="1">
    <citation type="submission" date="2014-09" db="EMBL/GenBank/DDBJ databases">
        <title>Vibrio variabilis JCM 19239. (C206) whole genome shotgun sequence.</title>
        <authorList>
            <person name="Sawabe T."/>
            <person name="Meirelles P."/>
            <person name="Nakanishi M."/>
            <person name="Sayaka M."/>
            <person name="Hattori M."/>
            <person name="Ohkuma M."/>
        </authorList>
    </citation>
    <scope>NUCLEOTIDE SEQUENCE [LARGE SCALE GENOMIC DNA]</scope>
    <source>
        <strain evidence="2">JCM 19239</strain>
    </source>
</reference>
<protein>
    <recommendedName>
        <fullName evidence="3">NusG domain-containing protein</fullName>
    </recommendedName>
</protein>
<proteinExistence type="predicted"/>
<organism evidence="1 2">
    <name type="scientific">Vibrio variabilis</name>
    <dbReference type="NCBI Taxonomy" id="990271"/>
    <lineage>
        <taxon>Bacteria</taxon>
        <taxon>Pseudomonadati</taxon>
        <taxon>Pseudomonadota</taxon>
        <taxon>Gammaproteobacteria</taxon>
        <taxon>Vibrionales</taxon>
        <taxon>Vibrionaceae</taxon>
        <taxon>Vibrio</taxon>
    </lineage>
</organism>
<name>A0ABQ0JID5_9VIBR</name>